<dbReference type="InterPro" id="IPR050767">
    <property type="entry name" value="Sel1_AlgK"/>
</dbReference>
<keyword evidence="4" id="KW-1185">Reference proteome</keyword>
<dbReference type="PANTHER" id="PTHR11102">
    <property type="entry name" value="SEL-1-LIKE PROTEIN"/>
    <property type="match status" value="1"/>
</dbReference>
<evidence type="ECO:0000313" key="3">
    <source>
        <dbReference type="EMBL" id="ORZ26946.1"/>
    </source>
</evidence>
<evidence type="ECO:0000313" key="4">
    <source>
        <dbReference type="Proteomes" id="UP000193648"/>
    </source>
</evidence>
<dbReference type="Gene3D" id="1.25.40.10">
    <property type="entry name" value="Tetratricopeptide repeat domain"/>
    <property type="match status" value="1"/>
</dbReference>
<dbReference type="InParanoid" id="A0A1Y2GXD2"/>
<dbReference type="SUPFAM" id="SSF81901">
    <property type="entry name" value="HCP-like"/>
    <property type="match status" value="2"/>
</dbReference>
<dbReference type="AlphaFoldDB" id="A0A1Y2GXD2"/>
<feature type="region of interest" description="Disordered" evidence="2">
    <location>
        <begin position="1"/>
        <end position="21"/>
    </location>
</feature>
<protein>
    <recommendedName>
        <fullName evidence="5">HCP-like protein</fullName>
    </recommendedName>
</protein>
<feature type="compositionally biased region" description="Low complexity" evidence="2">
    <location>
        <begin position="197"/>
        <end position="206"/>
    </location>
</feature>
<dbReference type="InterPro" id="IPR006597">
    <property type="entry name" value="Sel1-like"/>
</dbReference>
<organism evidence="3 4">
    <name type="scientific">Lobosporangium transversale</name>
    <dbReference type="NCBI Taxonomy" id="64571"/>
    <lineage>
        <taxon>Eukaryota</taxon>
        <taxon>Fungi</taxon>
        <taxon>Fungi incertae sedis</taxon>
        <taxon>Mucoromycota</taxon>
        <taxon>Mortierellomycotina</taxon>
        <taxon>Mortierellomycetes</taxon>
        <taxon>Mortierellales</taxon>
        <taxon>Mortierellaceae</taxon>
        <taxon>Lobosporangium</taxon>
    </lineage>
</organism>
<accession>A0A1Y2GXD2</accession>
<dbReference type="Proteomes" id="UP000193648">
    <property type="component" value="Unassembled WGS sequence"/>
</dbReference>
<dbReference type="STRING" id="64571.A0A1Y2GXD2"/>
<comment type="similarity">
    <text evidence="1">Belongs to the sel-1 family.</text>
</comment>
<feature type="compositionally biased region" description="Low complexity" evidence="2">
    <location>
        <begin position="81"/>
        <end position="103"/>
    </location>
</feature>
<name>A0A1Y2GXD2_9FUNG</name>
<evidence type="ECO:0000256" key="2">
    <source>
        <dbReference type="SAM" id="MobiDB-lite"/>
    </source>
</evidence>
<feature type="region of interest" description="Disordered" evidence="2">
    <location>
        <begin position="181"/>
        <end position="208"/>
    </location>
</feature>
<evidence type="ECO:0000256" key="1">
    <source>
        <dbReference type="ARBA" id="ARBA00038101"/>
    </source>
</evidence>
<proteinExistence type="inferred from homology"/>
<feature type="region of interest" description="Disordered" evidence="2">
    <location>
        <begin position="81"/>
        <end position="144"/>
    </location>
</feature>
<evidence type="ECO:0008006" key="5">
    <source>
        <dbReference type="Google" id="ProtNLM"/>
    </source>
</evidence>
<dbReference type="InterPro" id="IPR011990">
    <property type="entry name" value="TPR-like_helical_dom_sf"/>
</dbReference>
<dbReference type="SMART" id="SM00671">
    <property type="entry name" value="SEL1"/>
    <property type="match status" value="5"/>
</dbReference>
<feature type="compositionally biased region" description="Low complexity" evidence="2">
    <location>
        <begin position="112"/>
        <end position="135"/>
    </location>
</feature>
<dbReference type="Pfam" id="PF08238">
    <property type="entry name" value="Sel1"/>
    <property type="match status" value="6"/>
</dbReference>
<comment type="caution">
    <text evidence="3">The sequence shown here is derived from an EMBL/GenBank/DDBJ whole genome shotgun (WGS) entry which is preliminary data.</text>
</comment>
<dbReference type="OrthoDB" id="2425131at2759"/>
<dbReference type="GeneID" id="33564874"/>
<dbReference type="RefSeq" id="XP_021884693.1">
    <property type="nucleotide sequence ID" value="XM_022023030.1"/>
</dbReference>
<gene>
    <name evidence="3" type="ORF">BCR41DRAFT_347109</name>
</gene>
<dbReference type="PANTHER" id="PTHR11102:SF160">
    <property type="entry name" value="ERAD-ASSOCIATED E3 UBIQUITIN-PROTEIN LIGASE COMPONENT HRD3"/>
    <property type="match status" value="1"/>
</dbReference>
<dbReference type="EMBL" id="MCFF01000005">
    <property type="protein sequence ID" value="ORZ26946.1"/>
    <property type="molecule type" value="Genomic_DNA"/>
</dbReference>
<sequence length="580" mass="63528">MILSSVAKHAPTHRVPGTAGYMSVHTRRQAVVLVRPRRRLGIRAIVSKPNNVRGFASYSPSLITTTTTPTITRHPRMKVISSTKYSSPPPSSLSSKLLSTSASLKKKHHSKNNSNNNSISSGNNSSNKGNRHNNSIDPASTAIPPKIEGDVIYRKEGSKIVPVDPVDQVEAPISGLFSEYEGFTRSPSSPSAPAPAPETTTKAEATNANRVDLETLTLRDVLPPDAFLKQLITQRELGVTVDEIKESIQGILDVLPLPHDDTRRVQAEKHFLNFCKKKNVMPYELASWSIQYTRDGAPLGFALLKLSVDQGDVLSRYSYGIMLYRGAKGVPADPVKGRAILESIAKPSAQSILRPIPIAMSTLASIYARDDKNFEAARDLYLAAANAGVVEARVALGRMYLSGDLPRDPVKAKQCFELAIKADDNNAQAHFLLGALEMENENPNLKAAFQHYQKAASKGLAEAQYNVGQAYFRGIGVPKNDALAIEYWKMSGQQGFGLAQLSLGAYYFQDETPQSQSEPRMINEWDPSKRDLMQAQKWFTLASRRPGSLGLEGKRLKAQVDEAIKHGRDGSKNGRPCVIM</sequence>
<reference evidence="3 4" key="1">
    <citation type="submission" date="2016-07" db="EMBL/GenBank/DDBJ databases">
        <title>Pervasive Adenine N6-methylation of Active Genes in Fungi.</title>
        <authorList>
            <consortium name="DOE Joint Genome Institute"/>
            <person name="Mondo S.J."/>
            <person name="Dannebaum R.O."/>
            <person name="Kuo R.C."/>
            <person name="Labutti K."/>
            <person name="Haridas S."/>
            <person name="Kuo A."/>
            <person name="Salamov A."/>
            <person name="Ahrendt S.R."/>
            <person name="Lipzen A."/>
            <person name="Sullivan W."/>
            <person name="Andreopoulos W.B."/>
            <person name="Clum A."/>
            <person name="Lindquist E."/>
            <person name="Daum C."/>
            <person name="Ramamoorthy G.K."/>
            <person name="Gryganskyi A."/>
            <person name="Culley D."/>
            <person name="Magnuson J.K."/>
            <person name="James T.Y."/>
            <person name="O'Malley M.A."/>
            <person name="Stajich J.E."/>
            <person name="Spatafora J.W."/>
            <person name="Visel A."/>
            <person name="Grigoriev I.V."/>
        </authorList>
    </citation>
    <scope>NUCLEOTIDE SEQUENCE [LARGE SCALE GENOMIC DNA]</scope>
    <source>
        <strain evidence="3 4">NRRL 3116</strain>
    </source>
</reference>